<keyword evidence="6" id="KW-0067">ATP-binding</keyword>
<keyword evidence="10" id="KW-0175">Coiled coil</keyword>
<evidence type="ECO:0000256" key="6">
    <source>
        <dbReference type="ARBA" id="ARBA00022840"/>
    </source>
</evidence>
<feature type="region of interest" description="Disordered" evidence="11">
    <location>
        <begin position="423"/>
        <end position="446"/>
    </location>
</feature>
<dbReference type="Pfam" id="PF00005">
    <property type="entry name" value="ABC_tran"/>
    <property type="match status" value="2"/>
</dbReference>
<dbReference type="FunFam" id="3.40.50.300:FF:000565">
    <property type="entry name" value="ABC bile acid transporter"/>
    <property type="match status" value="1"/>
</dbReference>
<evidence type="ECO:0000313" key="16">
    <source>
        <dbReference type="Proteomes" id="UP000837801"/>
    </source>
</evidence>
<dbReference type="Pfam" id="PF00664">
    <property type="entry name" value="ABC_membrane"/>
    <property type="match status" value="2"/>
</dbReference>
<evidence type="ECO:0000256" key="12">
    <source>
        <dbReference type="SAM" id="Phobius"/>
    </source>
</evidence>
<organism evidence="15 16">
    <name type="scientific">[Candida] railenensis</name>
    <dbReference type="NCBI Taxonomy" id="45579"/>
    <lineage>
        <taxon>Eukaryota</taxon>
        <taxon>Fungi</taxon>
        <taxon>Dikarya</taxon>
        <taxon>Ascomycota</taxon>
        <taxon>Saccharomycotina</taxon>
        <taxon>Pichiomycetes</taxon>
        <taxon>Debaryomycetaceae</taxon>
        <taxon>Kurtzmaniella</taxon>
    </lineage>
</organism>
<dbReference type="GO" id="GO:0000329">
    <property type="term" value="C:fungal-type vacuole membrane"/>
    <property type="evidence" value="ECO:0007669"/>
    <property type="project" value="TreeGrafter"/>
</dbReference>
<evidence type="ECO:0000256" key="9">
    <source>
        <dbReference type="ARBA" id="ARBA00023180"/>
    </source>
</evidence>
<dbReference type="SUPFAM" id="SSF52540">
    <property type="entry name" value="P-loop containing nucleoside triphosphate hydrolases"/>
    <property type="match status" value="2"/>
</dbReference>
<dbReference type="CDD" id="cd18604">
    <property type="entry name" value="ABC_6TM_VMR1_D2_like"/>
    <property type="match status" value="1"/>
</dbReference>
<keyword evidence="2" id="KW-0813">Transport</keyword>
<evidence type="ECO:0000256" key="4">
    <source>
        <dbReference type="ARBA" id="ARBA00022737"/>
    </source>
</evidence>
<feature type="transmembrane region" description="Helical" evidence="12">
    <location>
        <begin position="326"/>
        <end position="345"/>
    </location>
</feature>
<dbReference type="InterPro" id="IPR017871">
    <property type="entry name" value="ABC_transporter-like_CS"/>
</dbReference>
<feature type="coiled-coil region" evidence="10">
    <location>
        <begin position="929"/>
        <end position="956"/>
    </location>
</feature>
<feature type="transmembrane region" description="Helical" evidence="12">
    <location>
        <begin position="152"/>
        <end position="173"/>
    </location>
</feature>
<keyword evidence="8 12" id="KW-0472">Membrane</keyword>
<proteinExistence type="predicted"/>
<gene>
    <name evidence="15" type="ORF">CLIB1423_24S00188</name>
</gene>
<feature type="domain" description="ABC transmembrane type-1" evidence="14">
    <location>
        <begin position="1116"/>
        <end position="1357"/>
    </location>
</feature>
<dbReference type="GO" id="GO:0005524">
    <property type="term" value="F:ATP binding"/>
    <property type="evidence" value="ECO:0007669"/>
    <property type="project" value="UniProtKB-KW"/>
</dbReference>
<evidence type="ECO:0000256" key="5">
    <source>
        <dbReference type="ARBA" id="ARBA00022741"/>
    </source>
</evidence>
<dbReference type="OrthoDB" id="6500128at2759"/>
<dbReference type="CDD" id="cd03250">
    <property type="entry name" value="ABCC_MRP_domain1"/>
    <property type="match status" value="1"/>
</dbReference>
<feature type="transmembrane region" description="Helical" evidence="12">
    <location>
        <begin position="1114"/>
        <end position="1141"/>
    </location>
</feature>
<feature type="domain" description="ABC transporter" evidence="13">
    <location>
        <begin position="1396"/>
        <end position="1648"/>
    </location>
</feature>
<dbReference type="FunFam" id="3.40.50.300:FF:000825">
    <property type="entry name" value="ABC bile acid transporter"/>
    <property type="match status" value="1"/>
</dbReference>
<keyword evidence="9" id="KW-0325">Glycoprotein</keyword>
<dbReference type="PROSITE" id="PS50893">
    <property type="entry name" value="ABC_TRANSPORTER_2"/>
    <property type="match status" value="2"/>
</dbReference>
<evidence type="ECO:0000256" key="3">
    <source>
        <dbReference type="ARBA" id="ARBA00022692"/>
    </source>
</evidence>
<feature type="transmembrane region" description="Helical" evidence="12">
    <location>
        <begin position="579"/>
        <end position="601"/>
    </location>
</feature>
<evidence type="ECO:0000259" key="14">
    <source>
        <dbReference type="PROSITE" id="PS50929"/>
    </source>
</evidence>
<evidence type="ECO:0000256" key="2">
    <source>
        <dbReference type="ARBA" id="ARBA00022448"/>
    </source>
</evidence>
<dbReference type="InterPro" id="IPR027417">
    <property type="entry name" value="P-loop_NTPase"/>
</dbReference>
<feature type="transmembrane region" description="Helical" evidence="12">
    <location>
        <begin position="185"/>
        <end position="208"/>
    </location>
</feature>
<dbReference type="Proteomes" id="UP000837801">
    <property type="component" value="Unassembled WGS sequence"/>
</dbReference>
<keyword evidence="5" id="KW-0547">Nucleotide-binding</keyword>
<evidence type="ECO:0000256" key="10">
    <source>
        <dbReference type="SAM" id="Coils"/>
    </source>
</evidence>
<feature type="transmembrane region" description="Helical" evidence="12">
    <location>
        <begin position="472"/>
        <end position="493"/>
    </location>
</feature>
<feature type="transmembrane region" description="Helical" evidence="12">
    <location>
        <begin position="365"/>
        <end position="391"/>
    </location>
</feature>
<feature type="transmembrane region" description="Helical" evidence="12">
    <location>
        <begin position="220"/>
        <end position="237"/>
    </location>
</feature>
<evidence type="ECO:0000256" key="7">
    <source>
        <dbReference type="ARBA" id="ARBA00022989"/>
    </source>
</evidence>
<dbReference type="SMART" id="SM00382">
    <property type="entry name" value="AAA"/>
    <property type="match status" value="2"/>
</dbReference>
<dbReference type="InterPro" id="IPR011527">
    <property type="entry name" value="ABC1_TM_dom"/>
</dbReference>
<dbReference type="InterPro" id="IPR003593">
    <property type="entry name" value="AAA+_ATPase"/>
</dbReference>
<dbReference type="EMBL" id="CAKXYY010000024">
    <property type="protein sequence ID" value="CAH2355283.1"/>
    <property type="molecule type" value="Genomic_DNA"/>
</dbReference>
<feature type="domain" description="ABC transporter" evidence="13">
    <location>
        <begin position="678"/>
        <end position="922"/>
    </location>
</feature>
<evidence type="ECO:0000313" key="15">
    <source>
        <dbReference type="EMBL" id="CAH2355283.1"/>
    </source>
</evidence>
<dbReference type="SUPFAM" id="SSF90123">
    <property type="entry name" value="ABC transporter transmembrane region"/>
    <property type="match status" value="2"/>
</dbReference>
<feature type="transmembrane region" description="Helical" evidence="12">
    <location>
        <begin position="1218"/>
        <end position="1237"/>
    </location>
</feature>
<feature type="transmembrane region" description="Helical" evidence="12">
    <location>
        <begin position="1194"/>
        <end position="1212"/>
    </location>
</feature>
<dbReference type="InterPro" id="IPR003439">
    <property type="entry name" value="ABC_transporter-like_ATP-bd"/>
</dbReference>
<protein>
    <submittedName>
        <fullName evidence="15">ATP-dependent bile acid permease</fullName>
    </submittedName>
</protein>
<feature type="domain" description="ABC transmembrane type-1" evidence="14">
    <location>
        <begin position="332"/>
        <end position="642"/>
    </location>
</feature>
<dbReference type="PROSITE" id="PS50929">
    <property type="entry name" value="ABC_TM1F"/>
    <property type="match status" value="2"/>
</dbReference>
<dbReference type="CDD" id="cd18596">
    <property type="entry name" value="ABC_6TM_VMR1_D1_like"/>
    <property type="match status" value="1"/>
</dbReference>
<dbReference type="Gene3D" id="1.20.1560.10">
    <property type="entry name" value="ABC transporter type 1, transmembrane domain"/>
    <property type="match status" value="2"/>
</dbReference>
<keyword evidence="3 12" id="KW-0812">Transmembrane</keyword>
<dbReference type="InterPro" id="IPR036640">
    <property type="entry name" value="ABC1_TM_sf"/>
</dbReference>
<evidence type="ECO:0000256" key="8">
    <source>
        <dbReference type="ARBA" id="ARBA00023136"/>
    </source>
</evidence>
<feature type="transmembrane region" description="Helical" evidence="12">
    <location>
        <begin position="1306"/>
        <end position="1324"/>
    </location>
</feature>
<comment type="subcellular location">
    <subcellularLocation>
        <location evidence="1">Membrane</location>
        <topology evidence="1">Multi-pass membrane protein</topology>
    </subcellularLocation>
</comment>
<sequence length="1673" mass="186916">MSSTSCPLWSYDDITNCTRNYVLNGIYPVLFGGTSFIILTTKSAVYLYKHRKGNHSNTGESEPLLAATDAYGSTEGPSAEPISIKERHFDLRRLPDTNDDGTPHGKSELVYKDTADRIRVCLEYIIVILSLALELSTFFVHDLHHAFKHYQYVPVIKSLLWAYIFIIVTIRVCNLNKVHFYLPSLWTHSTTLYFFNFFPTIISFRSALINTVKGGDQVRLYYILEFAFATLLVLLNFSSKTGDKPSVLYRTSNGVTPSPENISSLFQFISYSWLDPMVWKAKKQPLTMKDIWGLREDDYALAILKSFETSKKAVSFTWKLFSHFKWLLAVQMFWATLEAFLIFVPSILLKKILEYVESPETQSANLAWCFIIAMPAFKMLDSLSAGCSLFIGRRVCLRMKSIIIGEVYAKALRRKITVSEAETSDEKEEPATKGTEDNVETKSTSSKETKKTAELGAIINLMAIDAFKVSEICGYLHFFVGSILMILICIYLLYGLLGWSALVGAFSIVVLLPLNYKVASYIGTLQKEMLEVTDKRIQKLNETFQSIRIIKFFSWEDKFYDSILEVRAKEIYVLSLRTACWCAGSFIWFVTPTLITFLSFYCFTIVEGKTLTPPIAFTALSLFSLLRSPLDQLSDMTAIVIQSKVSLDRVDDFLNEDESTKYDQLSHSTPSSPDSPYIGFEKASFSWNSKAEKNDFKLRDINIDFKAGKLNVVIGATGSGKTSLLLALLGEMDLTAGQVFLPGIIPRDELIVDPRTGLTESVAYCSQAAWLLNDTIRNNIVFAASFNEERYQKVVTACGLQRDFEILSAGDATEIGEKGITLSGGQKQRVSLARALYSNSKHVLLDDCLSAVDSHTALWIYENCISGPLMQGRTCILVSHNVALTVQNAEWVIVMDNGRVKIQGTPEELLSSGDLGDDDLVKSSVINSRNQSTTNLQSLNDKNADLKAKTEVIEGKLKAAAAASLANEGGEHLVTINDEIEVKQDGKLVEEEAKSDGVVAFKVYADYAKVFGGWPTWFGIIATFAVCQAIYMSQSFWLRKWSMNNGVEIKNITETSMMVNQIGAVYNGAEITSIAQPVLRVFQGGYNMFLSIFTRATSVSEFISVMDSEQKSTMYYISIYGAIGIVYSVLACIRVFVTFFAGVRASNRIFKAVLDTVLRAKLRFFDKTPQGRIMNRFSKDIEAVDQELTPFAEGVFACVVTCVSTLFLITIITPGFLFFAIIIAFLYYLVGIFYVSASRELKRFESITKSPIHQHFSESLNGVATIRAYGVESRFMKQNLQSIDDNNRPFFYLWVANRWLSFRVDAVGSLVMLFAAIFVMMSIGKIDAGLAGLSLSYAIAFSESALWIVRLYANVEMNMNSVERLQEYLDIEQEPAYDIPETAPQASWPERGEISVKGVSLRYAPELPRVIKNVSFDVESCHKIGIVGRTGAGKSTIITAFFRFIDPETGSITIDGVDITKIGLRNLRQAITIIPQDPTLFTGTIRSNLDPFDQYSDSQIFEALRRVNLIGSEESISSAAEAAEVASNGSGENQNKFLNLQSAVTEGGGNLSQGQRQLMCLGRSLLKSPKVILLDEATASIDYKSDAMIQQTIRDEFSGSTILTIAHRLRSIIDYDKILVMDAGTVVEYEDPYKLIANTDSLFYSMCENSGELESLTKLAKESFIQKKNKQKK</sequence>
<dbReference type="Gene3D" id="3.40.50.300">
    <property type="entry name" value="P-loop containing nucleotide triphosphate hydrolases"/>
    <property type="match status" value="2"/>
</dbReference>
<dbReference type="PANTHER" id="PTHR24223:SF353">
    <property type="entry name" value="ABC TRANSPORTER ATP-BINDING PROTEIN_PERMEASE VMR1-RELATED"/>
    <property type="match status" value="1"/>
</dbReference>
<dbReference type="PROSITE" id="PS00211">
    <property type="entry name" value="ABC_TRANSPORTER_1"/>
    <property type="match status" value="2"/>
</dbReference>
<dbReference type="GO" id="GO:0140359">
    <property type="term" value="F:ABC-type transporter activity"/>
    <property type="evidence" value="ECO:0007669"/>
    <property type="project" value="InterPro"/>
</dbReference>
<keyword evidence="4" id="KW-0677">Repeat</keyword>
<comment type="caution">
    <text evidence="15">The sequence shown here is derived from an EMBL/GenBank/DDBJ whole genome shotgun (WGS) entry which is preliminary data.</text>
</comment>
<keyword evidence="7 12" id="KW-1133">Transmembrane helix</keyword>
<dbReference type="PANTHER" id="PTHR24223">
    <property type="entry name" value="ATP-BINDING CASSETTE SUB-FAMILY C"/>
    <property type="match status" value="1"/>
</dbReference>
<feature type="transmembrane region" description="Helical" evidence="12">
    <location>
        <begin position="121"/>
        <end position="140"/>
    </location>
</feature>
<dbReference type="CDD" id="cd03369">
    <property type="entry name" value="ABCC_NFT1"/>
    <property type="match status" value="1"/>
</dbReference>
<evidence type="ECO:0000259" key="13">
    <source>
        <dbReference type="PROSITE" id="PS50893"/>
    </source>
</evidence>
<feature type="transmembrane region" description="Helical" evidence="12">
    <location>
        <begin position="499"/>
        <end position="519"/>
    </location>
</feature>
<reference evidence="15" key="1">
    <citation type="submission" date="2022-03" db="EMBL/GenBank/DDBJ databases">
        <authorList>
            <person name="Legras J.-L."/>
            <person name="Devillers H."/>
            <person name="Grondin C."/>
        </authorList>
    </citation>
    <scope>NUCLEOTIDE SEQUENCE</scope>
    <source>
        <strain evidence="15">CLIB 1423</strain>
    </source>
</reference>
<feature type="compositionally biased region" description="Basic and acidic residues" evidence="11">
    <location>
        <begin position="429"/>
        <end position="446"/>
    </location>
</feature>
<accession>A0A9P0QUK1</accession>
<dbReference type="InterPro" id="IPR050173">
    <property type="entry name" value="ABC_transporter_C-like"/>
</dbReference>
<name>A0A9P0QUK1_9ASCO</name>
<feature type="transmembrane region" description="Helical" evidence="12">
    <location>
        <begin position="26"/>
        <end position="48"/>
    </location>
</feature>
<dbReference type="GO" id="GO:0016887">
    <property type="term" value="F:ATP hydrolysis activity"/>
    <property type="evidence" value="ECO:0007669"/>
    <property type="project" value="InterPro"/>
</dbReference>
<evidence type="ECO:0000256" key="11">
    <source>
        <dbReference type="SAM" id="MobiDB-lite"/>
    </source>
</evidence>
<keyword evidence="16" id="KW-1185">Reference proteome</keyword>
<feature type="transmembrane region" description="Helical" evidence="12">
    <location>
        <begin position="1330"/>
        <end position="1349"/>
    </location>
</feature>
<evidence type="ECO:0000256" key="1">
    <source>
        <dbReference type="ARBA" id="ARBA00004141"/>
    </source>
</evidence>